<reference evidence="1" key="1">
    <citation type="submission" date="2021-06" db="EMBL/GenBank/DDBJ databases">
        <authorList>
            <person name="Hodson N. C."/>
            <person name="Mongue J. A."/>
            <person name="Jaron S. K."/>
        </authorList>
    </citation>
    <scope>NUCLEOTIDE SEQUENCE</scope>
</reference>
<protein>
    <submittedName>
        <fullName evidence="1">Uncharacterized protein</fullName>
    </submittedName>
</protein>
<dbReference type="AlphaFoldDB" id="A0A8J2L3H0"/>
<comment type="caution">
    <text evidence="1">The sequence shown here is derived from an EMBL/GenBank/DDBJ whole genome shotgun (WGS) entry which is preliminary data.</text>
</comment>
<sequence>MGKKVEELLVNFHRHSSDITDAEFLKFGPSAENAILKRAFITENPYVSLREGRIASKVPWVNVLGISPGNVPYVYNILQKEDQRQIVNANLNKILPRYLDYEVTANESNTVTQAIKEHYFGTEDINEKNAPR</sequence>
<accession>A0A8J2L3H0</accession>
<dbReference type="EMBL" id="CAJVCH010536928">
    <property type="protein sequence ID" value="CAG7825608.1"/>
    <property type="molecule type" value="Genomic_DNA"/>
</dbReference>
<keyword evidence="2" id="KW-1185">Reference proteome</keyword>
<proteinExistence type="predicted"/>
<name>A0A8J2L3H0_9HEXA</name>
<dbReference type="Proteomes" id="UP000708208">
    <property type="component" value="Unassembled WGS sequence"/>
</dbReference>
<gene>
    <name evidence="1" type="ORF">AFUS01_LOCUS35710</name>
</gene>
<feature type="non-terminal residue" evidence="1">
    <location>
        <position position="1"/>
    </location>
</feature>
<evidence type="ECO:0000313" key="1">
    <source>
        <dbReference type="EMBL" id="CAG7825608.1"/>
    </source>
</evidence>
<organism evidence="1 2">
    <name type="scientific">Allacma fusca</name>
    <dbReference type="NCBI Taxonomy" id="39272"/>
    <lineage>
        <taxon>Eukaryota</taxon>
        <taxon>Metazoa</taxon>
        <taxon>Ecdysozoa</taxon>
        <taxon>Arthropoda</taxon>
        <taxon>Hexapoda</taxon>
        <taxon>Collembola</taxon>
        <taxon>Symphypleona</taxon>
        <taxon>Sminthuridae</taxon>
        <taxon>Allacma</taxon>
    </lineage>
</organism>
<dbReference type="OrthoDB" id="19653at2759"/>
<evidence type="ECO:0000313" key="2">
    <source>
        <dbReference type="Proteomes" id="UP000708208"/>
    </source>
</evidence>